<dbReference type="EMBL" id="CASHTH010001346">
    <property type="protein sequence ID" value="CAI8014197.1"/>
    <property type="molecule type" value="Genomic_DNA"/>
</dbReference>
<dbReference type="InterPro" id="IPR019774">
    <property type="entry name" value="Aromatic-AA_hydroxylase_C"/>
</dbReference>
<evidence type="ECO:0000256" key="1">
    <source>
        <dbReference type="ARBA" id="ARBA00001954"/>
    </source>
</evidence>
<evidence type="ECO:0000256" key="8">
    <source>
        <dbReference type="PIRSR" id="PIRSR601273-2"/>
    </source>
</evidence>
<reference evidence="10" key="1">
    <citation type="submission" date="2023-03" db="EMBL/GenBank/DDBJ databases">
        <authorList>
            <person name="Steffen K."/>
            <person name="Cardenas P."/>
        </authorList>
    </citation>
    <scope>NUCLEOTIDE SEQUENCE</scope>
</reference>
<feature type="binding site" evidence="8">
    <location>
        <position position="15"/>
    </location>
    <ligand>
        <name>Fe cation</name>
        <dbReference type="ChEBI" id="CHEBI:24875"/>
    </ligand>
</feature>
<comment type="cofactor">
    <cofactor evidence="1 8">
        <name>Fe(2+)</name>
        <dbReference type="ChEBI" id="CHEBI:29033"/>
    </cofactor>
</comment>
<dbReference type="PANTHER" id="PTHR11473:SF24">
    <property type="entry name" value="PHENYLALANINE-4-HYDROXYLASE"/>
    <property type="match status" value="1"/>
</dbReference>
<dbReference type="InterPro" id="IPR001273">
    <property type="entry name" value="ArAA_hydroxylase"/>
</dbReference>
<dbReference type="Pfam" id="PF00351">
    <property type="entry name" value="Biopterin_H"/>
    <property type="match status" value="1"/>
</dbReference>
<evidence type="ECO:0000256" key="2">
    <source>
        <dbReference type="ARBA" id="ARBA00009712"/>
    </source>
</evidence>
<protein>
    <recommendedName>
        <fullName evidence="3">phenylalanine 4-monooxygenase</fullName>
        <ecNumber evidence="3">1.14.16.1</ecNumber>
    </recommendedName>
</protein>
<evidence type="ECO:0000256" key="4">
    <source>
        <dbReference type="ARBA" id="ARBA00022723"/>
    </source>
</evidence>
<keyword evidence="4 8" id="KW-0479">Metal-binding</keyword>
<dbReference type="InterPro" id="IPR036329">
    <property type="entry name" value="Aro-AA_hydroxylase_C_sf"/>
</dbReference>
<keyword evidence="7" id="KW-0503">Monooxygenase</keyword>
<name>A0AA35RN90_GEOBA</name>
<evidence type="ECO:0000313" key="10">
    <source>
        <dbReference type="EMBL" id="CAI8014197.1"/>
    </source>
</evidence>
<organism evidence="10 11">
    <name type="scientific">Geodia barretti</name>
    <name type="common">Barrett's horny sponge</name>
    <dbReference type="NCBI Taxonomy" id="519541"/>
    <lineage>
        <taxon>Eukaryota</taxon>
        <taxon>Metazoa</taxon>
        <taxon>Porifera</taxon>
        <taxon>Demospongiae</taxon>
        <taxon>Heteroscleromorpha</taxon>
        <taxon>Tetractinellida</taxon>
        <taxon>Astrophorina</taxon>
        <taxon>Geodiidae</taxon>
        <taxon>Geodia</taxon>
    </lineage>
</organism>
<feature type="domain" description="Biopterin-dependent aromatic amino acid hydroxylase family profile" evidence="9">
    <location>
        <begin position="1"/>
        <end position="177"/>
    </location>
</feature>
<dbReference type="Gene3D" id="1.10.800.10">
    <property type="entry name" value="Aromatic amino acid hydroxylase"/>
    <property type="match status" value="1"/>
</dbReference>
<comment type="similarity">
    <text evidence="2">Belongs to the biopterin-dependent aromatic amino acid hydroxylase family.</text>
</comment>
<sequence length="178" mass="20024">MYTPEPDVCHELLGHAALFCDPSFAQFSQEIGLACLGAPDEYVEKLASLYWFTIEFGLCKQEGEVKAYGAGLLSSFGELQYCLSDTPEVRPLHPFKTAIQKYPITEMQPVYFLADSFAGGKKKIMEFARTIPRPFSVRYNPYTQSIEVVKDKGSMDKVLNDIRYELDVLQDAIGKQAT</sequence>
<dbReference type="PANTHER" id="PTHR11473">
    <property type="entry name" value="AROMATIC AMINO ACID HYDROXYLASE"/>
    <property type="match status" value="1"/>
</dbReference>
<gene>
    <name evidence="10" type="ORF">GBAR_LOCUS8910</name>
</gene>
<comment type="caution">
    <text evidence="10">The sequence shown here is derived from an EMBL/GenBank/DDBJ whole genome shotgun (WGS) entry which is preliminary data.</text>
</comment>
<dbReference type="SUPFAM" id="SSF56534">
    <property type="entry name" value="Aromatic aminoacid monoxygenases, catalytic and oligomerization domains"/>
    <property type="match status" value="1"/>
</dbReference>
<evidence type="ECO:0000256" key="6">
    <source>
        <dbReference type="ARBA" id="ARBA00023004"/>
    </source>
</evidence>
<evidence type="ECO:0000256" key="3">
    <source>
        <dbReference type="ARBA" id="ARBA00011995"/>
    </source>
</evidence>
<evidence type="ECO:0000313" key="11">
    <source>
        <dbReference type="Proteomes" id="UP001174909"/>
    </source>
</evidence>
<evidence type="ECO:0000256" key="7">
    <source>
        <dbReference type="ARBA" id="ARBA00023033"/>
    </source>
</evidence>
<dbReference type="PROSITE" id="PS51410">
    <property type="entry name" value="BH4_AAA_HYDROXYL_2"/>
    <property type="match status" value="1"/>
</dbReference>
<dbReference type="Proteomes" id="UP001174909">
    <property type="component" value="Unassembled WGS sequence"/>
</dbReference>
<dbReference type="InterPro" id="IPR036951">
    <property type="entry name" value="ArAA_hydroxylase_sf"/>
</dbReference>
<proteinExistence type="inferred from homology"/>
<keyword evidence="6 8" id="KW-0408">Iron</keyword>
<dbReference type="GO" id="GO:0005506">
    <property type="term" value="F:iron ion binding"/>
    <property type="evidence" value="ECO:0007669"/>
    <property type="project" value="InterPro"/>
</dbReference>
<keyword evidence="5" id="KW-0560">Oxidoreductase</keyword>
<dbReference type="PRINTS" id="PR00372">
    <property type="entry name" value="FYWHYDRXLASE"/>
</dbReference>
<evidence type="ECO:0000256" key="5">
    <source>
        <dbReference type="ARBA" id="ARBA00023002"/>
    </source>
</evidence>
<dbReference type="EC" id="1.14.16.1" evidence="3"/>
<dbReference type="GO" id="GO:0004505">
    <property type="term" value="F:phenylalanine 4-monooxygenase activity"/>
    <property type="evidence" value="ECO:0007669"/>
    <property type="project" value="UniProtKB-EC"/>
</dbReference>
<feature type="binding site" evidence="8">
    <location>
        <position position="55"/>
    </location>
    <ligand>
        <name>Fe cation</name>
        <dbReference type="ChEBI" id="CHEBI:24875"/>
    </ligand>
</feature>
<keyword evidence="11" id="KW-1185">Reference proteome</keyword>
<accession>A0AA35RN90</accession>
<evidence type="ECO:0000259" key="9">
    <source>
        <dbReference type="PROSITE" id="PS51410"/>
    </source>
</evidence>
<dbReference type="AlphaFoldDB" id="A0AA35RN90"/>
<feature type="binding site" evidence="8">
    <location>
        <position position="10"/>
    </location>
    <ligand>
        <name>Fe cation</name>
        <dbReference type="ChEBI" id="CHEBI:24875"/>
    </ligand>
</feature>